<dbReference type="Gene3D" id="3.30.559.30">
    <property type="entry name" value="Nonribosomal peptide synthetase, condensation domain"/>
    <property type="match status" value="1"/>
</dbReference>
<accession>A0A6G3SWU3</accession>
<evidence type="ECO:0000313" key="4">
    <source>
        <dbReference type="EMBL" id="NEC00585.1"/>
    </source>
</evidence>
<evidence type="ECO:0000259" key="2">
    <source>
        <dbReference type="Pfam" id="PF00668"/>
    </source>
</evidence>
<feature type="domain" description="Condensation" evidence="2">
    <location>
        <begin position="2"/>
        <end position="440"/>
    </location>
</feature>
<dbReference type="RefSeq" id="WP_164222242.1">
    <property type="nucleotide sequence ID" value="NZ_JAAGLK010000360.1"/>
</dbReference>
<sequence>MIQLSLTQQRLWFLNQLEDASGTWNVPVAVRLRGPVDRTALAAALRDTVLRQETLRTLFVDEGGVPWQRVLEPDEVEVPLRVVAAVGDPAESLAAESTRGFDLAEELPVRATLFELGPQDQVLLLVMHHIATDGWSLDPLFRDLSTAYSARVEGREPGWEPLPVQYTDYAEWQREVLGEVSDPQSLISRQLGYWREALEGIPEQIALPYDKPRPAVSSRHGALVPFFLDVELHQGLTALARRTGTSPFMVFHAAFATLLTRLGAGHDIPIATPTVDRSDEALDDLVGFFVNTLVMRVDTSGDPTFEELLHRVRDMALGAISHQDVPFDRVVEELNPQRSLSRQALFQVVLMVAEKGDTLRLPGVECTEYPVDFPVVRFDMWLGLTEAKSPEGDCLGVSGELLYSTDLFERSTMQSLVERFVLLLRTAAAQPELPLSAMNSRRAFTAVRRRPVRSRTTADSAQQHSSSAQRDRERSRE</sequence>
<dbReference type="PANTHER" id="PTHR45398:SF1">
    <property type="entry name" value="ENZYME, PUTATIVE (JCVI)-RELATED"/>
    <property type="match status" value="1"/>
</dbReference>
<proteinExistence type="predicted"/>
<dbReference type="PANTHER" id="PTHR45398">
    <property type="match status" value="1"/>
</dbReference>
<dbReference type="InterPro" id="IPR001242">
    <property type="entry name" value="Condensation_dom"/>
</dbReference>
<comment type="caution">
    <text evidence="3">The sequence shown here is derived from an EMBL/GenBank/DDBJ whole genome shotgun (WGS) entry which is preliminary data.</text>
</comment>
<dbReference type="InterPro" id="IPR023213">
    <property type="entry name" value="CAT-like_dom_sf"/>
</dbReference>
<dbReference type="CDD" id="cd19540">
    <property type="entry name" value="LCL_NRPS-like"/>
    <property type="match status" value="1"/>
</dbReference>
<evidence type="ECO:0000313" key="5">
    <source>
        <dbReference type="Proteomes" id="UP000470951"/>
    </source>
</evidence>
<gene>
    <name evidence="3" type="ORF">G3I43_25255</name>
    <name evidence="4" type="ORF">G3I58_21770</name>
</gene>
<dbReference type="GO" id="GO:0008610">
    <property type="term" value="P:lipid biosynthetic process"/>
    <property type="evidence" value="ECO:0007669"/>
    <property type="project" value="UniProtKB-ARBA"/>
</dbReference>
<reference evidence="3 5" key="1">
    <citation type="submission" date="2020-01" db="EMBL/GenBank/DDBJ databases">
        <title>Insect and environment-associated Actinomycetes.</title>
        <authorList>
            <person name="Currrie C."/>
            <person name="Chevrette M."/>
            <person name="Carlson C."/>
            <person name="Stubbendieck R."/>
            <person name="Wendt-Pienkowski E."/>
        </authorList>
    </citation>
    <scope>NUCLEOTIDE SEQUENCE</scope>
    <source>
        <strain evidence="3">SID505</strain>
        <strain evidence="4 5">SID7903</strain>
    </source>
</reference>
<dbReference type="SUPFAM" id="SSF52777">
    <property type="entry name" value="CoA-dependent acyltransferases"/>
    <property type="match status" value="2"/>
</dbReference>
<feature type="compositionally biased region" description="Low complexity" evidence="1">
    <location>
        <begin position="458"/>
        <end position="468"/>
    </location>
</feature>
<protein>
    <recommendedName>
        <fullName evidence="2">Condensation domain-containing protein</fullName>
    </recommendedName>
</protein>
<name>A0A6G3SWU3_STRAQ</name>
<dbReference type="AlphaFoldDB" id="A0A6G3SWU3"/>
<dbReference type="Gene3D" id="3.30.559.10">
    <property type="entry name" value="Chloramphenicol acetyltransferase-like domain"/>
    <property type="match status" value="1"/>
</dbReference>
<evidence type="ECO:0000256" key="1">
    <source>
        <dbReference type="SAM" id="MobiDB-lite"/>
    </source>
</evidence>
<feature type="region of interest" description="Disordered" evidence="1">
    <location>
        <begin position="446"/>
        <end position="477"/>
    </location>
</feature>
<dbReference type="GO" id="GO:0003824">
    <property type="term" value="F:catalytic activity"/>
    <property type="evidence" value="ECO:0007669"/>
    <property type="project" value="InterPro"/>
</dbReference>
<dbReference type="Proteomes" id="UP000470951">
    <property type="component" value="Unassembled WGS sequence"/>
</dbReference>
<evidence type="ECO:0000313" key="3">
    <source>
        <dbReference type="EMBL" id="NEB87454.1"/>
    </source>
</evidence>
<dbReference type="EMBL" id="JAAGMS010000238">
    <property type="protein sequence ID" value="NEC00585.1"/>
    <property type="molecule type" value="Genomic_DNA"/>
</dbReference>
<dbReference type="EMBL" id="JAAGMK010000723">
    <property type="protein sequence ID" value="NEB87454.1"/>
    <property type="molecule type" value="Genomic_DNA"/>
</dbReference>
<dbReference type="Pfam" id="PF00668">
    <property type="entry name" value="Condensation"/>
    <property type="match status" value="1"/>
</dbReference>
<organism evidence="3">
    <name type="scientific">Streptomyces anulatus</name>
    <name type="common">Streptomyces chrysomallus</name>
    <dbReference type="NCBI Taxonomy" id="1892"/>
    <lineage>
        <taxon>Bacteria</taxon>
        <taxon>Bacillati</taxon>
        <taxon>Actinomycetota</taxon>
        <taxon>Actinomycetes</taxon>
        <taxon>Kitasatosporales</taxon>
        <taxon>Streptomycetaceae</taxon>
        <taxon>Streptomyces</taxon>
    </lineage>
</organism>